<accession>A0ABW3FJT7</accession>
<dbReference type="Proteomes" id="UP001597101">
    <property type="component" value="Unassembled WGS sequence"/>
</dbReference>
<reference evidence="3" key="1">
    <citation type="journal article" date="2019" name="Int. J. Syst. Evol. Microbiol.">
        <title>The Global Catalogue of Microorganisms (GCM) 10K type strain sequencing project: providing services to taxonomists for standard genome sequencing and annotation.</title>
        <authorList>
            <consortium name="The Broad Institute Genomics Platform"/>
            <consortium name="The Broad Institute Genome Sequencing Center for Infectious Disease"/>
            <person name="Wu L."/>
            <person name="Ma J."/>
        </authorList>
    </citation>
    <scope>NUCLEOTIDE SEQUENCE [LARGE SCALE GENOMIC DNA]</scope>
    <source>
        <strain evidence="3">CCUG 60023</strain>
    </source>
</reference>
<dbReference type="EMBL" id="JBHTJV010000026">
    <property type="protein sequence ID" value="MFD0918038.1"/>
    <property type="molecule type" value="Genomic_DNA"/>
</dbReference>
<keyword evidence="1" id="KW-0472">Membrane</keyword>
<comment type="caution">
    <text evidence="2">The sequence shown here is derived from an EMBL/GenBank/DDBJ whole genome shotgun (WGS) entry which is preliminary data.</text>
</comment>
<dbReference type="InterPro" id="IPR046087">
    <property type="entry name" value="DUF6105"/>
</dbReference>
<evidence type="ECO:0000256" key="1">
    <source>
        <dbReference type="SAM" id="Phobius"/>
    </source>
</evidence>
<dbReference type="RefSeq" id="WP_377213887.1">
    <property type="nucleotide sequence ID" value="NZ_JBHTJV010000026.1"/>
</dbReference>
<keyword evidence="1" id="KW-1133">Transmembrane helix</keyword>
<evidence type="ECO:0000313" key="2">
    <source>
        <dbReference type="EMBL" id="MFD0918038.1"/>
    </source>
</evidence>
<gene>
    <name evidence="2" type="ORF">ACFQ14_16670</name>
</gene>
<organism evidence="2 3">
    <name type="scientific">Pseudahrensia aquimaris</name>
    <dbReference type="NCBI Taxonomy" id="744461"/>
    <lineage>
        <taxon>Bacteria</taxon>
        <taxon>Pseudomonadati</taxon>
        <taxon>Pseudomonadota</taxon>
        <taxon>Alphaproteobacteria</taxon>
        <taxon>Hyphomicrobiales</taxon>
        <taxon>Ahrensiaceae</taxon>
        <taxon>Pseudahrensia</taxon>
    </lineage>
</organism>
<keyword evidence="1" id="KW-0812">Transmembrane</keyword>
<feature type="transmembrane region" description="Helical" evidence="1">
    <location>
        <begin position="59"/>
        <end position="78"/>
    </location>
</feature>
<name>A0ABW3FJT7_9HYPH</name>
<sequence length="103" mass="12195">MKTWLKLWSLPLGFLIVWFTLSYNDWNFGTFLFSREMHDQFLELYARMLGVEISELPSLLLKALVFDGALLLTIYLFVKKRKRIFAWAKRKIAAFRERGDATA</sequence>
<protein>
    <submittedName>
        <fullName evidence="2">DUF6105 family protein</fullName>
    </submittedName>
</protein>
<proteinExistence type="predicted"/>
<dbReference type="Pfam" id="PF19600">
    <property type="entry name" value="DUF6105"/>
    <property type="match status" value="1"/>
</dbReference>
<evidence type="ECO:0000313" key="3">
    <source>
        <dbReference type="Proteomes" id="UP001597101"/>
    </source>
</evidence>
<keyword evidence="3" id="KW-1185">Reference proteome</keyword>